<dbReference type="Pfam" id="PF05594">
    <property type="entry name" value="Fil_haemagg"/>
    <property type="match status" value="3"/>
</dbReference>
<gene>
    <name evidence="2" type="ORF">RALSY_mp30827</name>
</gene>
<accession>G3AAT3</accession>
<protein>
    <submittedName>
        <fullName evidence="2">Putative hemagglutinin-related protein</fullName>
    </submittedName>
</protein>
<reference evidence="2" key="1">
    <citation type="journal article" date="2011" name="PLoS ONE">
        <title>Ralstonia syzygii, the Blood Disease Bacterium and some Asian R. solanacearum strains form a single genomic species despite divergent lifestyles.</title>
        <authorList>
            <person name="Remenant B."/>
            <person name="de Cambiaire J.C."/>
            <person name="Cellier G."/>
            <person name="Jacobs J.M."/>
            <person name="Mangenot S."/>
            <person name="Barbe V."/>
            <person name="Lajus A."/>
            <person name="Vallenet D."/>
            <person name="Medigue C."/>
            <person name="Fegan M."/>
            <person name="Allen C."/>
            <person name="Prior P."/>
        </authorList>
    </citation>
    <scope>NUCLEOTIDE SEQUENCE</scope>
    <source>
        <strain evidence="2">R24</strain>
    </source>
</reference>
<dbReference type="EMBL" id="FR854092">
    <property type="protein sequence ID" value="CCA87488.1"/>
    <property type="molecule type" value="Genomic_DNA"/>
</dbReference>
<proteinExistence type="predicted"/>
<dbReference type="SMART" id="SM00912">
    <property type="entry name" value="Haemagg_act"/>
    <property type="match status" value="1"/>
</dbReference>
<dbReference type="NCBIfam" id="TIGR01731">
    <property type="entry name" value="fil_hemag_20aa"/>
    <property type="match status" value="11"/>
</dbReference>
<dbReference type="AlphaFoldDB" id="G3AAT3"/>
<dbReference type="InterPro" id="IPR011050">
    <property type="entry name" value="Pectin_lyase_fold/virulence"/>
</dbReference>
<dbReference type="InterPro" id="IPR008619">
    <property type="entry name" value="Filamentous_hemagglutn_rpt"/>
</dbReference>
<dbReference type="InterPro" id="IPR010069">
    <property type="entry name" value="CdiA_FHA1_rpt"/>
</dbReference>
<dbReference type="InterPro" id="IPR008638">
    <property type="entry name" value="FhaB/CdiA-like_TPS"/>
</dbReference>
<evidence type="ECO:0000313" key="2">
    <source>
        <dbReference type="EMBL" id="CCA87488.1"/>
    </source>
</evidence>
<dbReference type="NCBIfam" id="TIGR01901">
    <property type="entry name" value="adhes_NPXG"/>
    <property type="match status" value="1"/>
</dbReference>
<dbReference type="InterPro" id="IPR012334">
    <property type="entry name" value="Pectin_lyas_fold"/>
</dbReference>
<dbReference type="Gene3D" id="2.160.20.10">
    <property type="entry name" value="Single-stranded right-handed beta-helix, Pectin lyase-like"/>
    <property type="match status" value="1"/>
</dbReference>
<name>G3AAT3_9RALS</name>
<dbReference type="InterPro" id="IPR024973">
    <property type="entry name" value="ESPR"/>
</dbReference>
<dbReference type="SUPFAM" id="SSF51126">
    <property type="entry name" value="Pectin lyase-like"/>
    <property type="match status" value="1"/>
</dbReference>
<sequence>MNAKCYRTVFNAARGMLVAVEESARSTGKGRSAGSRAGRRCACALMLTAAGALASPGLQAQSLTVDRGASGPHPVVGVAANGTPVVNINAPSAAGVSSNAFTHYNVGQAGVVLNNSGQHSQTQIAGWVQGNPFLGNNSARVILNQVTSGNPSTLAGPTEIAGNRANLIIANPAGIACSGCSFVQAPRVTLTTGTPNFDALGNLSSLSVQQGQITVNGAGLDARGAQLDLLSRAMAINGAVWAERLNAVAGANRIDYGSVTPTAIAGTGPAPQVAIDVGQLGSMYGGGATRLIGTEQGLGVNIGGNLAALTGRLDLSANGDVTITPTGRVQSAADLAMAAPNVTNQGVVSTPGTVSISGGTTNTGSVIAGGNVAIAGPQIVNAGTIGAGVDANGGVTQAGSVALNATGTVRNGGSLLAGRDVGVSAGSIDAGNGNVSARGAVTLTTAGDVSSRGAAVSADSVAIQAGGTLDNAAGNLWSATGMQVGAQRVANQGGLLGAVGDVAVAAGSVDNGAGTIGSQTGSLNVNSTGAIANAGGKLIAAQDASLTGTGLGNQGGTVSARNLSINTGTGAIDNTGGTVSAAGTAAIGAGALVNRGGTLAAVGDVTLKVSSLDNTGGALGSQTAGLHLDSAGAIDNAGGKLVAAQDASLTGTGLGNQAGTVSARNLSINTGTGALDNTKGTVSAAGTATVNAGSLINQGGTLAAVADVRANVGRLDNTGGALGSQTASLSVISTGAIDNAGGKLVAARDATFSAASLGNAERDVSALGLIIHAGSRTVRHSDCPLSASDAGTVHAGHLLDRR</sequence>
<evidence type="ECO:0000259" key="1">
    <source>
        <dbReference type="SMART" id="SM00912"/>
    </source>
</evidence>
<dbReference type="Pfam" id="PF13018">
    <property type="entry name" value="ESPR"/>
    <property type="match status" value="1"/>
</dbReference>
<reference evidence="2" key="2">
    <citation type="submission" date="2011-04" db="EMBL/GenBank/DDBJ databases">
        <authorList>
            <person name="Genoscope - CEA"/>
        </authorList>
    </citation>
    <scope>NUCLEOTIDE SEQUENCE</scope>
    <source>
        <strain evidence="2">R24</strain>
    </source>
</reference>
<feature type="domain" description="Filamentous haemagglutinin FhaB/tRNA nuclease CdiA-like TPS" evidence="1">
    <location>
        <begin position="80"/>
        <end position="200"/>
    </location>
</feature>
<dbReference type="Pfam" id="PF05860">
    <property type="entry name" value="TPS"/>
    <property type="match status" value="1"/>
</dbReference>
<organism evidence="2">
    <name type="scientific">Ralstonia syzygii R24</name>
    <dbReference type="NCBI Taxonomy" id="907261"/>
    <lineage>
        <taxon>Bacteria</taxon>
        <taxon>Pseudomonadati</taxon>
        <taxon>Pseudomonadota</taxon>
        <taxon>Betaproteobacteria</taxon>
        <taxon>Burkholderiales</taxon>
        <taxon>Burkholderiaceae</taxon>
        <taxon>Ralstonia</taxon>
        <taxon>Ralstonia solanacearum species complex</taxon>
    </lineage>
</organism>